<reference evidence="1 2" key="1">
    <citation type="journal article" date="2020" name="Phytopathology">
        <title>Genome Sequence Resources of Colletotrichum truncatum, C. plurivorum, C. musicola, and C. sojae: Four Species Pathogenic to Soybean (Glycine max).</title>
        <authorList>
            <person name="Rogerio F."/>
            <person name="Boufleur T.R."/>
            <person name="Ciampi-Guillardi M."/>
            <person name="Sukno S.A."/>
            <person name="Thon M.R."/>
            <person name="Massola Junior N.S."/>
            <person name="Baroncelli R."/>
        </authorList>
    </citation>
    <scope>NUCLEOTIDE SEQUENCE [LARGE SCALE GENOMIC DNA]</scope>
    <source>
        <strain evidence="1 2">LFN0009</strain>
    </source>
</reference>
<proteinExistence type="predicted"/>
<comment type="caution">
    <text evidence="1">The sequence shown here is derived from an EMBL/GenBank/DDBJ whole genome shotgun (WGS) entry which is preliminary data.</text>
</comment>
<dbReference type="Proteomes" id="UP000652219">
    <property type="component" value="Unassembled WGS sequence"/>
</dbReference>
<dbReference type="EMBL" id="WIGN01000318">
    <property type="protein sequence ID" value="KAF6799547.1"/>
    <property type="molecule type" value="Genomic_DNA"/>
</dbReference>
<accession>A0A8H6IVU7</accession>
<sequence>MRPNVLRSAGLAPLFQTTDVTSEQLFGSWVKDIALVGKVVAKLKLGVLLAKYLDHEDINRIYYRQAKRVSEAFATVEDQVVINYEDEQPQFVKQNLDQRWMAWIEKHTDERNTKLSQWMTKWAKDIKTHIKNGEEQKGGVKGMDADRQGLHLRMVAIVREIESMNEVDPMTGGLRKALFKNPFKPGAAPPDSPPPSR</sequence>
<name>A0A8H6IVU7_9PEZI</name>
<protein>
    <submittedName>
        <fullName evidence="1">Uncharacterized protein</fullName>
    </submittedName>
</protein>
<evidence type="ECO:0000313" key="1">
    <source>
        <dbReference type="EMBL" id="KAF6799547.1"/>
    </source>
</evidence>
<evidence type="ECO:0000313" key="2">
    <source>
        <dbReference type="Proteomes" id="UP000652219"/>
    </source>
</evidence>
<dbReference type="AlphaFoldDB" id="A0A8H6IVU7"/>
<gene>
    <name evidence="1" type="ORF">CSOJ01_12435</name>
</gene>
<organism evidence="1 2">
    <name type="scientific">Colletotrichum sojae</name>
    <dbReference type="NCBI Taxonomy" id="2175907"/>
    <lineage>
        <taxon>Eukaryota</taxon>
        <taxon>Fungi</taxon>
        <taxon>Dikarya</taxon>
        <taxon>Ascomycota</taxon>
        <taxon>Pezizomycotina</taxon>
        <taxon>Sordariomycetes</taxon>
        <taxon>Hypocreomycetidae</taxon>
        <taxon>Glomerellales</taxon>
        <taxon>Glomerellaceae</taxon>
        <taxon>Colletotrichum</taxon>
        <taxon>Colletotrichum orchidearum species complex</taxon>
    </lineage>
</organism>
<keyword evidence="2" id="KW-1185">Reference proteome</keyword>